<dbReference type="InterPro" id="IPR027797">
    <property type="entry name" value="PT-TG_dom"/>
</dbReference>
<evidence type="ECO:0000256" key="1">
    <source>
        <dbReference type="ARBA" id="ARBA00004613"/>
    </source>
</evidence>
<dbReference type="EMBL" id="FTMX01000007">
    <property type="protein sequence ID" value="SIR90460.1"/>
    <property type="molecule type" value="Genomic_DNA"/>
</dbReference>
<reference evidence="5 6" key="1">
    <citation type="submission" date="2017-01" db="EMBL/GenBank/DDBJ databases">
        <authorList>
            <person name="Varghese N."/>
            <person name="Submissions S."/>
        </authorList>
    </citation>
    <scope>NUCLEOTIDE SEQUENCE [LARGE SCALE GENOMIC DNA]</scope>
    <source>
        <strain evidence="5 6">RUG2-6</strain>
    </source>
</reference>
<proteinExistence type="inferred from homology"/>
<dbReference type="Pfam" id="PF04740">
    <property type="entry name" value="LXG"/>
    <property type="match status" value="1"/>
</dbReference>
<evidence type="ECO:0000256" key="2">
    <source>
        <dbReference type="ARBA" id="ARBA00022525"/>
    </source>
</evidence>
<dbReference type="PROSITE" id="PS51756">
    <property type="entry name" value="LXG"/>
    <property type="match status" value="1"/>
</dbReference>
<keyword evidence="2" id="KW-0964">Secreted</keyword>
<dbReference type="RefSeq" id="WP_076370679.1">
    <property type="nucleotide sequence ID" value="NZ_FTMX01000007.1"/>
</dbReference>
<dbReference type="GO" id="GO:0005576">
    <property type="term" value="C:extracellular region"/>
    <property type="evidence" value="ECO:0007669"/>
    <property type="project" value="UniProtKB-SubCell"/>
</dbReference>
<comment type="similarity">
    <text evidence="3">In the N-terminal section; belongs to the LXG family.</text>
</comment>
<organism evidence="5 6">
    <name type="scientific">Peribacillus simplex</name>
    <dbReference type="NCBI Taxonomy" id="1478"/>
    <lineage>
        <taxon>Bacteria</taxon>
        <taxon>Bacillati</taxon>
        <taxon>Bacillota</taxon>
        <taxon>Bacilli</taxon>
        <taxon>Bacillales</taxon>
        <taxon>Bacillaceae</taxon>
        <taxon>Peribacillus</taxon>
    </lineage>
</organism>
<dbReference type="PANTHER" id="PTHR34976:SF2">
    <property type="entry name" value="TYPE VII SECRETION SYSTEM PROTEIN ESSD"/>
    <property type="match status" value="1"/>
</dbReference>
<protein>
    <submittedName>
        <fullName evidence="5">Predicted ribonuclease, toxin component of the YeeF-YezG toxin-antitoxin module</fullName>
    </submittedName>
</protein>
<evidence type="ECO:0000259" key="4">
    <source>
        <dbReference type="PROSITE" id="PS51756"/>
    </source>
</evidence>
<sequence>AMKIYEAKTLTAATKSRAKQYEELKKEVTALKKEFQGIVGLDNEFQGAGAAAIKSFYEAQIEVADAWMELFTTQISFFEGIPASLEEADLSGNTVVEVPFLDGEVSNGINQSKSLVDEQANDLQRILDSIDDILPLDMFDQKDFNEKITLAGQRLDDTVTKVENVDRQLVEEYDVSVGQENVAVGLFRALLDATKQDGNVSPMTFNQSAFKKSDVYQVKNEVAGQMKDYQTFKKQQAEARKIEQEMEELENRPWYEKAWDTTKTFTGEFTGYYDSIRASTGVDPVTGRKLSDAERIAAGAMAAAGFIPVVGWAGRAIKGGSAIYKTAKGLNAANHALDAYKTTKGFSLLQKTEYGIYGLLAANGLGEAVTGKDMFGNQLTEEQRQNGLLMALGIGGVAGAAKIVDKVASGTKFIPYSKEFAQKQVHKAQAIITDIARSGKTTLNNIGNEIGKKEIPKRISMEQVSLAGGPSLPQVVMEKQTIKEVYQKFTVKDSKVEGVSGESIPKGTGKVETFGKYSTNIDEKVKVIEKVDLPDWISESFTDGIYRTVITEENITFYRTYGGGAKVNGAFVTTSPAGNRINAKINTALVPDWKNSRQYEAVIEVPKGQVLNIGRVEKQYTKSGALLEGDGDQILLPQGWSSEWIKEIRGVPSR</sequence>
<feature type="non-terminal residue" evidence="5">
    <location>
        <position position="1"/>
    </location>
</feature>
<dbReference type="Pfam" id="PF14449">
    <property type="entry name" value="PT-TG"/>
    <property type="match status" value="1"/>
</dbReference>
<dbReference type="Proteomes" id="UP000185829">
    <property type="component" value="Unassembled WGS sequence"/>
</dbReference>
<dbReference type="InterPro" id="IPR006829">
    <property type="entry name" value="LXG_dom"/>
</dbReference>
<feature type="domain" description="LXG" evidence="4">
    <location>
        <begin position="1"/>
        <end position="236"/>
    </location>
</feature>
<dbReference type="AlphaFoldDB" id="A0A9X8RCI7"/>
<evidence type="ECO:0000256" key="3">
    <source>
        <dbReference type="ARBA" id="ARBA00034117"/>
    </source>
</evidence>
<dbReference type="PANTHER" id="PTHR34976">
    <property type="entry name" value="RIBONUCLEASE YQCG-RELATED"/>
    <property type="match status" value="1"/>
</dbReference>
<comment type="caution">
    <text evidence="5">The sequence shown here is derived from an EMBL/GenBank/DDBJ whole genome shotgun (WGS) entry which is preliminary data.</text>
</comment>
<evidence type="ECO:0000313" key="5">
    <source>
        <dbReference type="EMBL" id="SIR90460.1"/>
    </source>
</evidence>
<dbReference type="InterPro" id="IPR051768">
    <property type="entry name" value="Bact_secretion_toxin"/>
</dbReference>
<gene>
    <name evidence="5" type="ORF">SAMN05878482_1071</name>
</gene>
<evidence type="ECO:0000313" key="6">
    <source>
        <dbReference type="Proteomes" id="UP000185829"/>
    </source>
</evidence>
<accession>A0A9X8RCI7</accession>
<comment type="subcellular location">
    <subcellularLocation>
        <location evidence="1">Secreted</location>
    </subcellularLocation>
</comment>
<name>A0A9X8RCI7_9BACI</name>